<dbReference type="Gene3D" id="3.30.565.10">
    <property type="entry name" value="Histidine kinase-like ATPase, C-terminal domain"/>
    <property type="match status" value="1"/>
</dbReference>
<dbReference type="SUPFAM" id="SSF54211">
    <property type="entry name" value="Ribosomal protein S5 domain 2-like"/>
    <property type="match status" value="1"/>
</dbReference>
<comment type="caution">
    <text evidence="5">The sequence shown here is derived from an EMBL/GenBank/DDBJ whole genome shotgun (WGS) entry which is preliminary data.</text>
</comment>
<dbReference type="InterPro" id="IPR014721">
    <property type="entry name" value="Ribsml_uS5_D2-typ_fold_subgr"/>
</dbReference>
<evidence type="ECO:0000259" key="4">
    <source>
        <dbReference type="SMART" id="SM01340"/>
    </source>
</evidence>
<dbReference type="SMART" id="SM00853">
    <property type="entry name" value="MutL_C"/>
    <property type="match status" value="1"/>
</dbReference>
<organism evidence="5 6">
    <name type="scientific">Linnemannia gamsii</name>
    <dbReference type="NCBI Taxonomy" id="64522"/>
    <lineage>
        <taxon>Eukaryota</taxon>
        <taxon>Fungi</taxon>
        <taxon>Fungi incertae sedis</taxon>
        <taxon>Mucoromycota</taxon>
        <taxon>Mortierellomycotina</taxon>
        <taxon>Mortierellomycetes</taxon>
        <taxon>Mortierellales</taxon>
        <taxon>Mortierellaceae</taxon>
        <taxon>Linnemannia</taxon>
    </lineage>
</organism>
<accession>A0ABQ7JS56</accession>
<dbReference type="SUPFAM" id="SSF118116">
    <property type="entry name" value="DNA mismatch repair protein MutL"/>
    <property type="match status" value="1"/>
</dbReference>
<dbReference type="InterPro" id="IPR036890">
    <property type="entry name" value="HATPase_C_sf"/>
</dbReference>
<reference evidence="5 6" key="1">
    <citation type="journal article" date="2020" name="Fungal Divers.">
        <title>Resolving the Mortierellaceae phylogeny through synthesis of multi-gene phylogenetics and phylogenomics.</title>
        <authorList>
            <person name="Vandepol N."/>
            <person name="Liber J."/>
            <person name="Desiro A."/>
            <person name="Na H."/>
            <person name="Kennedy M."/>
            <person name="Barry K."/>
            <person name="Grigoriev I.V."/>
            <person name="Miller A.N."/>
            <person name="O'Donnell K."/>
            <person name="Stajich J.E."/>
            <person name="Bonito G."/>
        </authorList>
    </citation>
    <scope>NUCLEOTIDE SEQUENCE [LARGE SCALE GENOMIC DNA]</scope>
    <source>
        <strain evidence="5 6">AD045</strain>
    </source>
</reference>
<gene>
    <name evidence="5" type="primary">MLH3</name>
    <name evidence="5" type="ORF">BGZ96_011483</name>
</gene>
<evidence type="ECO:0000256" key="1">
    <source>
        <dbReference type="ARBA" id="ARBA00006082"/>
    </source>
</evidence>
<evidence type="ECO:0000256" key="2">
    <source>
        <dbReference type="ARBA" id="ARBA00022763"/>
    </source>
</evidence>
<dbReference type="InterPro" id="IPR038973">
    <property type="entry name" value="MutL/Mlh/Pms-like"/>
</dbReference>
<protein>
    <submittedName>
        <fullName evidence="5">DNA mismatch repair protein</fullName>
    </submittedName>
</protein>
<keyword evidence="6" id="KW-1185">Reference proteome</keyword>
<dbReference type="InterPro" id="IPR014790">
    <property type="entry name" value="MutL_C"/>
</dbReference>
<dbReference type="Pfam" id="PF01119">
    <property type="entry name" value="DNA_mis_repair"/>
    <property type="match status" value="1"/>
</dbReference>
<dbReference type="InterPro" id="IPR037198">
    <property type="entry name" value="MutL_C_sf"/>
</dbReference>
<proteinExistence type="inferred from homology"/>
<evidence type="ECO:0000313" key="6">
    <source>
        <dbReference type="Proteomes" id="UP001194696"/>
    </source>
</evidence>
<dbReference type="SMART" id="SM01340">
    <property type="entry name" value="DNA_mis_repair"/>
    <property type="match status" value="1"/>
</dbReference>
<feature type="domain" description="DNA mismatch repair protein S5" evidence="4">
    <location>
        <begin position="152"/>
        <end position="284"/>
    </location>
</feature>
<dbReference type="PANTHER" id="PTHR10073:SF47">
    <property type="entry name" value="DNA MISMATCH REPAIR PROTEIN MLH3"/>
    <property type="match status" value="1"/>
</dbReference>
<evidence type="ECO:0000313" key="5">
    <source>
        <dbReference type="EMBL" id="KAG0284142.1"/>
    </source>
</evidence>
<dbReference type="SUPFAM" id="SSF55874">
    <property type="entry name" value="ATPase domain of HSP90 chaperone/DNA topoisomerase II/histidine kinase"/>
    <property type="match status" value="1"/>
</dbReference>
<dbReference type="InterPro" id="IPR020568">
    <property type="entry name" value="Ribosomal_Su5_D2-typ_SF"/>
</dbReference>
<comment type="similarity">
    <text evidence="1">Belongs to the DNA mismatch repair MutL/HexB family.</text>
</comment>
<dbReference type="EMBL" id="JAAAIM010000809">
    <property type="protein sequence ID" value="KAG0284142.1"/>
    <property type="molecule type" value="Genomic_DNA"/>
</dbReference>
<evidence type="ECO:0000259" key="3">
    <source>
        <dbReference type="SMART" id="SM00853"/>
    </source>
</evidence>
<dbReference type="InterPro" id="IPR013507">
    <property type="entry name" value="DNA_mismatch_S5_2-like"/>
</dbReference>
<keyword evidence="2" id="KW-0227">DNA damage</keyword>
<dbReference type="Gene3D" id="3.30.230.10">
    <property type="match status" value="1"/>
</dbReference>
<dbReference type="Proteomes" id="UP001194696">
    <property type="component" value="Unassembled WGS sequence"/>
</dbReference>
<dbReference type="PANTHER" id="PTHR10073">
    <property type="entry name" value="DNA MISMATCH REPAIR PROTEIN MLH, PMS, MUTL"/>
    <property type="match status" value="1"/>
</dbReference>
<dbReference type="InterPro" id="IPR042120">
    <property type="entry name" value="MutL_C_dimsub"/>
</dbReference>
<name>A0ABQ7JS56_9FUNG</name>
<sequence length="815" mass="91835">MACIGTRYATSKCSSLQDLHHITTYGFRGEAVAAIAKMSLVDIVSRPRGQEHVYSTIFKGGDKLFCGPSSKYPRFSFGTTISIRDLFYKFPVRQRYWSDAAASKLEVELEKVKRVVETLALVTPGISFAVVDMTKDAKIMSCRKVDSQLHRITTILGQALSAPLSFVKSSMDDPLYTFSGYISTQGHYNRLCQYIFLNQRPVQCENLQRLVTHLFQQSGFATDSLVYAQDTRRSRERHPVFILMLTCPTSEYDLCADPSKVTIQFEDEERAFHVVRCTIIDFLERHHLLSRTAATALKHQSGTKKRKQHGPIPMDVLTGSVPLDYISRVKTSRPSKTSRPVRQVQTYEDTVGLAYQNEIDLEDDLEFELDADWMASMLDNVFAAHGDVWVKSFYNWYIRDLGAGCAAEMGKRISRFFNTGSSSQTGLDAESLQLSKAGLQGAKVISQLDSKFILCIMEEHFSSMGMGAARRQEQTQIGSVNKVLVVIDQHAADERVRVERLMKEMCTCSHSFIRGQAEEAESRPRQDDYETTIITHRLDSMAMIPPLPINLTRREWHLAEQSTEWLYRWGIALKECSLQDAHNSFDDGSDAETVMVSQHFAQGDSDNEFVSTSATGGARAKKRSTAGLGHNAETDYRRGCVVSLPRIVADRCVVDSALTQDLIKDVLSSFEEGRYRSQTTYTHEQQGTMKWLSCIQGCPKGILDIVNSKACRGAIMFNDELSVAQCRNLVQQLSQCTFPFQCAHGRPSIVPLTILERPMLSTAKSTSGSSRQNNAERPVLWSYDGEYGEQATGRRRGLRSNRVGSERWDVWMRKK</sequence>
<feature type="domain" description="MutL C-terminal dimerisation" evidence="3">
    <location>
        <begin position="444"/>
        <end position="721"/>
    </location>
</feature>
<dbReference type="Gene3D" id="3.30.1540.20">
    <property type="entry name" value="MutL, C-terminal domain, dimerisation subdomain"/>
    <property type="match status" value="2"/>
</dbReference>